<evidence type="ECO:0000256" key="4">
    <source>
        <dbReference type="ARBA" id="ARBA00032431"/>
    </source>
</evidence>
<dbReference type="InterPro" id="IPR048980">
    <property type="entry name" value="AP5B1_barrel"/>
</dbReference>
<evidence type="ECO:0000313" key="10">
    <source>
        <dbReference type="Proteomes" id="UP000261660"/>
    </source>
</evidence>
<keyword evidence="2" id="KW-0813">Transport</keyword>
<evidence type="ECO:0000259" key="6">
    <source>
        <dbReference type="Pfam" id="PF21588"/>
    </source>
</evidence>
<reference evidence="9" key="2">
    <citation type="submission" date="2025-09" db="UniProtKB">
        <authorList>
            <consortium name="Ensembl"/>
        </authorList>
    </citation>
    <scope>IDENTIFICATION</scope>
</reference>
<dbReference type="Pfam" id="PF21589">
    <property type="entry name" value="AP5B1_barrel"/>
    <property type="match status" value="1"/>
</dbReference>
<protein>
    <recommendedName>
        <fullName evidence="1">AP-5 complex subunit beta-1</fullName>
    </recommendedName>
    <alternativeName>
        <fullName evidence="4">Adaptor-related protein complex 5 beta subunit</fullName>
    </alternativeName>
</protein>
<name>A0A3Q3F0G2_9LABR</name>
<evidence type="ECO:0000259" key="8">
    <source>
        <dbReference type="Pfam" id="PF21590"/>
    </source>
</evidence>
<dbReference type="Proteomes" id="UP000261660">
    <property type="component" value="Unplaced"/>
</dbReference>
<feature type="domain" description="AP5B1 C-terminal" evidence="8">
    <location>
        <begin position="840"/>
        <end position="940"/>
    </location>
</feature>
<feature type="domain" description="AP-5 complex subunit beta-1 N-terminal" evidence="5">
    <location>
        <begin position="30"/>
        <end position="100"/>
    </location>
</feature>
<sequence>MAANWAERISVFSSSPSRFLCGTTAEAFLAELLRELRDDRASYSVKVLLLSPICEYPTLLCPSDSVGEETALELMSVFAQCPSKYVQFRCQLLLALTSALICSSCVSNQSRASQDFLDLLLQVAQDTSDLQGDGALRYLRAAACDCLRELEACSPGLLSQHLELLGGLRQREGSRLHQAYAGLHTLVLRNSVYQLTQEAGAGAEHLKALLGGNTTVAWEAEQDSGLMKHKDSALLASLILGPMGTVPTLQTGSDSKELRSVLSSLLEESYLLTPMCQASLLYRLTEVVAMVPGVPPSVFRAQLLRLLGTSEVCLLHATLLMKCAFTDSLFSAEDEAFILKRLVVLSQHPLLSTPEKLLYMDCILHFPENRPIGCGDGDETLPVLLTPRLASALLPTVLNDSATMLARLNLLSLVYLEEGEEGEESLGLAYLYEHLNSLLHIVEHGGSREMVVTFFRATFLFLFYFSHLERFANRLLEKLCTLYFSHTHLAPQLINLADQTQEKLPESNWALRLLRALQGVITEAPLAQLNSQDLSQHLKMLARVAEEGEVPQQSTLSFLSRILTQSPASLFMSGDWRLGNSLLGICRRLLDHPSLDSLLIPQADILQHLACSYGDTDIQDHARLYYTLLTTLSREKLVSVLAQGLTEGGRQVKKRTLSSIMADSEGLTSTLSIHHTEEAIIKLVEAQSEQQEAIQSDVDSDQNQTENCPNTLTAYRAQFDESSFASDVTLNYLLMWGTDNSRFDQLFSIRLHFTLTDNHYEELSDISVPCLFRERPAPIVKLRLKPKRPYPTVLQVSAIFTTQDGLSWLTVLPDIHVAFQQTFLPPPVPPAWGRGNTLSLFESLWDEINSESGEEDLQDCATSLFCCQLEEDALVALVKEHFLPFLISKFEEEETKVLFFLPPQSHVLLEVKSEEDAVHFKIATDDWQLLPHISSYLLTITTSQKNLRADCEA</sequence>
<dbReference type="GO" id="GO:0016197">
    <property type="term" value="P:endosomal transport"/>
    <property type="evidence" value="ECO:0007669"/>
    <property type="project" value="InterPro"/>
</dbReference>
<dbReference type="RefSeq" id="XP_020481994.1">
    <property type="nucleotide sequence ID" value="XM_020626338.3"/>
</dbReference>
<dbReference type="GO" id="GO:0030119">
    <property type="term" value="C:AP-type membrane coat adaptor complex"/>
    <property type="evidence" value="ECO:0007669"/>
    <property type="project" value="TreeGrafter"/>
</dbReference>
<proteinExistence type="predicted"/>
<dbReference type="GO" id="GO:0005765">
    <property type="term" value="C:lysosomal membrane"/>
    <property type="evidence" value="ECO:0007669"/>
    <property type="project" value="TreeGrafter"/>
</dbReference>
<keyword evidence="3" id="KW-0653">Protein transport</keyword>
<accession>A0A3Q3F0G2</accession>
<evidence type="ECO:0000259" key="7">
    <source>
        <dbReference type="Pfam" id="PF21589"/>
    </source>
</evidence>
<dbReference type="Ensembl" id="ENSLBET00000012821.1">
    <property type="protein sequence ID" value="ENSLBEP00000012187.1"/>
    <property type="gene ID" value="ENSLBEG00000009386.1"/>
</dbReference>
<organism evidence="9 10">
    <name type="scientific">Labrus bergylta</name>
    <name type="common">ballan wrasse</name>
    <dbReference type="NCBI Taxonomy" id="56723"/>
    <lineage>
        <taxon>Eukaryota</taxon>
        <taxon>Metazoa</taxon>
        <taxon>Chordata</taxon>
        <taxon>Craniata</taxon>
        <taxon>Vertebrata</taxon>
        <taxon>Euteleostomi</taxon>
        <taxon>Actinopterygii</taxon>
        <taxon>Neopterygii</taxon>
        <taxon>Teleostei</taxon>
        <taxon>Neoteleostei</taxon>
        <taxon>Acanthomorphata</taxon>
        <taxon>Eupercaria</taxon>
        <taxon>Labriformes</taxon>
        <taxon>Labridae</taxon>
        <taxon>Labrus</taxon>
    </lineage>
</organism>
<dbReference type="PANTHER" id="PTHR34033">
    <property type="entry name" value="AP-5 COMPLEX SUBUNIT BETA-1"/>
    <property type="match status" value="1"/>
</dbReference>
<evidence type="ECO:0000256" key="2">
    <source>
        <dbReference type="ARBA" id="ARBA00022448"/>
    </source>
</evidence>
<evidence type="ECO:0000259" key="5">
    <source>
        <dbReference type="Pfam" id="PF21587"/>
    </source>
</evidence>
<evidence type="ECO:0000256" key="1">
    <source>
        <dbReference type="ARBA" id="ARBA00018167"/>
    </source>
</evidence>
<dbReference type="InterPro" id="IPR048978">
    <property type="entry name" value="AP5B1_N"/>
</dbReference>
<dbReference type="GeneID" id="109976166"/>
<dbReference type="Pfam" id="PF21590">
    <property type="entry name" value="AP5B1_C"/>
    <property type="match status" value="1"/>
</dbReference>
<dbReference type="OrthoDB" id="646197at2759"/>
<dbReference type="InParanoid" id="A0A3Q3F0G2"/>
<dbReference type="SUPFAM" id="SSF48371">
    <property type="entry name" value="ARM repeat"/>
    <property type="match status" value="1"/>
</dbReference>
<reference evidence="9" key="1">
    <citation type="submission" date="2025-08" db="UniProtKB">
        <authorList>
            <consortium name="Ensembl"/>
        </authorList>
    </citation>
    <scope>IDENTIFICATION</scope>
</reference>
<dbReference type="AlphaFoldDB" id="A0A3Q3F0G2"/>
<dbReference type="GeneTree" id="ENSGT00530000064721"/>
<evidence type="ECO:0000313" key="9">
    <source>
        <dbReference type="Ensembl" id="ENSLBEP00000012187.1"/>
    </source>
</evidence>
<dbReference type="GO" id="GO:0015031">
    <property type="term" value="P:protein transport"/>
    <property type="evidence" value="ECO:0007669"/>
    <property type="project" value="UniProtKB-KW"/>
</dbReference>
<dbReference type="Pfam" id="PF21587">
    <property type="entry name" value="AP5B1_N"/>
    <property type="match status" value="1"/>
</dbReference>
<dbReference type="Pfam" id="PF21588">
    <property type="entry name" value="AP5B1_middle"/>
    <property type="match status" value="1"/>
</dbReference>
<feature type="domain" description="AP-5 complex subunit beta-1 beta-barrel" evidence="7">
    <location>
        <begin position="745"/>
        <end position="815"/>
    </location>
</feature>
<dbReference type="CTD" id="91056"/>
<dbReference type="InterPro" id="IPR048979">
    <property type="entry name" value="AP5B1_middle"/>
</dbReference>
<feature type="domain" description="AP5B1 middle" evidence="6">
    <location>
        <begin position="254"/>
        <end position="637"/>
    </location>
</feature>
<dbReference type="PANTHER" id="PTHR34033:SF1">
    <property type="entry name" value="AP-5 COMPLEX SUBUNIT BETA-1"/>
    <property type="match status" value="1"/>
</dbReference>
<dbReference type="InterPro" id="IPR048981">
    <property type="entry name" value="AP5B1_C"/>
</dbReference>
<dbReference type="InterPro" id="IPR016024">
    <property type="entry name" value="ARM-type_fold"/>
</dbReference>
<evidence type="ECO:0000256" key="3">
    <source>
        <dbReference type="ARBA" id="ARBA00022927"/>
    </source>
</evidence>
<dbReference type="InterPro" id="IPR038741">
    <property type="entry name" value="AP5B1"/>
</dbReference>
<keyword evidence="10" id="KW-1185">Reference proteome</keyword>